<dbReference type="SUPFAM" id="SSF51905">
    <property type="entry name" value="FAD/NAD(P)-binding domain"/>
    <property type="match status" value="1"/>
</dbReference>
<evidence type="ECO:0000313" key="3">
    <source>
        <dbReference type="Proteomes" id="UP001155840"/>
    </source>
</evidence>
<dbReference type="Pfam" id="PF01593">
    <property type="entry name" value="Amino_oxidase"/>
    <property type="match status" value="1"/>
</dbReference>
<comment type="caution">
    <text evidence="2">The sequence shown here is derived from an EMBL/GenBank/DDBJ whole genome shotgun (WGS) entry which is preliminary data.</text>
</comment>
<sequence length="331" mass="36006">MSDPKRVAIIGAGMAGLTLARALAGHATVHIFEKSKGIGGRMATRRIEDISFDHGAQYFTVRDPRFRDMLNAAAADGAVERWNRDIVSLPAALQNEQRANDARYVGKPGMNALPKWMARDCDITFNAEICSISGTPGNWTVTTEAGEDGAFDWVIATAPAPQSAALLPPAFAHHAALQTTRMNACFTLMVTLKLGAAPPFPAARLDDPVINWISRNDTKPGRDNVPSLVVNAGPEWSARHVETPLESLREQMLKAVRRYIPLENTEAESAVIKRWRYANVARPAGQPFLLDREQQLASCGDWCIAGRVEAAFQSASLLADALLPALRETTP</sequence>
<accession>A0AA43ZG53</accession>
<proteinExistence type="predicted"/>
<evidence type="ECO:0000259" key="1">
    <source>
        <dbReference type="Pfam" id="PF01593"/>
    </source>
</evidence>
<gene>
    <name evidence="2" type="ORF">G8E10_16295</name>
</gene>
<dbReference type="PANTHER" id="PTHR16128:SF5">
    <property type="entry name" value="FAD_NAD(P)-BINDING OXIDOREDUCTASE FAMILY PROTEIN"/>
    <property type="match status" value="1"/>
</dbReference>
<evidence type="ECO:0000313" key="2">
    <source>
        <dbReference type="EMBL" id="NHT77275.1"/>
    </source>
</evidence>
<dbReference type="RefSeq" id="WP_167129993.1">
    <property type="nucleotide sequence ID" value="NZ_JAANCM010000008.1"/>
</dbReference>
<keyword evidence="3" id="KW-1185">Reference proteome</keyword>
<reference evidence="2" key="1">
    <citation type="submission" date="2020-03" db="EMBL/GenBank/DDBJ databases">
        <title>Ferranicluibacter endophyticum gen. nov., sp. nov., a new genus isolated from Rubus ulmifolius Schott. stem.</title>
        <authorList>
            <person name="Roca-Couso R."/>
            <person name="Flores-Felix J.D."/>
            <person name="Igual J.M."/>
            <person name="Rivas R."/>
        </authorList>
    </citation>
    <scope>NUCLEOTIDE SEQUENCE</scope>
    <source>
        <strain evidence="2">CRRU44</strain>
    </source>
</reference>
<name>A0AA43ZG53_9HYPH</name>
<dbReference type="GO" id="GO:0016491">
    <property type="term" value="F:oxidoreductase activity"/>
    <property type="evidence" value="ECO:0007669"/>
    <property type="project" value="InterPro"/>
</dbReference>
<dbReference type="InterPro" id="IPR036188">
    <property type="entry name" value="FAD/NAD-bd_sf"/>
</dbReference>
<protein>
    <submittedName>
        <fullName evidence="2">NAD(P)-binding protein</fullName>
    </submittedName>
</protein>
<dbReference type="PANTHER" id="PTHR16128">
    <property type="entry name" value="FAD/NAD(P)-BINDING OXIDOREDUCTASE FAMILY PROTEIN"/>
    <property type="match status" value="1"/>
</dbReference>
<dbReference type="Proteomes" id="UP001155840">
    <property type="component" value="Unassembled WGS sequence"/>
</dbReference>
<dbReference type="EMBL" id="JAANCM010000008">
    <property type="protein sequence ID" value="NHT77275.1"/>
    <property type="molecule type" value="Genomic_DNA"/>
</dbReference>
<dbReference type="Gene3D" id="3.50.50.60">
    <property type="entry name" value="FAD/NAD(P)-binding domain"/>
    <property type="match status" value="1"/>
</dbReference>
<dbReference type="InterPro" id="IPR002937">
    <property type="entry name" value="Amino_oxidase"/>
</dbReference>
<dbReference type="Gene3D" id="3.90.660.10">
    <property type="match status" value="1"/>
</dbReference>
<feature type="domain" description="Amine oxidase" evidence="1">
    <location>
        <begin position="104"/>
        <end position="323"/>
    </location>
</feature>
<organism evidence="2 3">
    <name type="scientific">Ferranicluibacter rubi</name>
    <dbReference type="NCBI Taxonomy" id="2715133"/>
    <lineage>
        <taxon>Bacteria</taxon>
        <taxon>Pseudomonadati</taxon>
        <taxon>Pseudomonadota</taxon>
        <taxon>Alphaproteobacteria</taxon>
        <taxon>Hyphomicrobiales</taxon>
        <taxon>Rhizobiaceae</taxon>
        <taxon>Ferranicluibacter</taxon>
    </lineage>
</organism>
<dbReference type="Pfam" id="PF13450">
    <property type="entry name" value="NAD_binding_8"/>
    <property type="match status" value="1"/>
</dbReference>
<dbReference type="AlphaFoldDB" id="A0AA43ZG53"/>